<dbReference type="STRING" id="336831.WG68_09135"/>
<dbReference type="Gene3D" id="3.40.630.30">
    <property type="match status" value="1"/>
</dbReference>
<feature type="binding site" evidence="5">
    <location>
        <position position="107"/>
    </location>
    <ligand>
        <name>acetyl-CoA</name>
        <dbReference type="ChEBI" id="CHEBI:57288"/>
    </ligand>
</feature>
<feature type="active site" description="Proton acceptor" evidence="5">
    <location>
        <position position="102"/>
    </location>
</feature>
<dbReference type="RefSeq" id="WP_046557388.1">
    <property type="nucleotide sequence ID" value="NZ_LAHO01000008.1"/>
</dbReference>
<dbReference type="AlphaFoldDB" id="A0A0M2V8P6"/>
<evidence type="ECO:0000256" key="1">
    <source>
        <dbReference type="ARBA" id="ARBA00005395"/>
    </source>
</evidence>
<keyword evidence="3 5" id="KW-0808">Transferase</keyword>
<dbReference type="InterPro" id="IPR000182">
    <property type="entry name" value="GNAT_dom"/>
</dbReference>
<evidence type="ECO:0000256" key="3">
    <source>
        <dbReference type="ARBA" id="ARBA00022679"/>
    </source>
</evidence>
<dbReference type="GO" id="GO:0008999">
    <property type="term" value="F:protein-N-terminal-alanine acetyltransferase activity"/>
    <property type="evidence" value="ECO:0007669"/>
    <property type="project" value="UniProtKB-UniRule"/>
</dbReference>
<sequence>MLIKPLSFTDIPALLAIETVANRYPWTEGVFKTCFGSQYFNFGIFENNKLLGFYFGQFIAIESQLFNICVSTSQQGKGLGGKLLSHFIAESEQRNAVEAWLEVRASNQSAIHLYQKHGFIEAGRRPNYYSSATGKEDALMMCLPLRFTN</sequence>
<dbReference type="PATRIC" id="fig|336831.14.peg.129"/>
<organism evidence="8 9">
    <name type="scientific">Arsukibacterium ikkense</name>
    <dbReference type="NCBI Taxonomy" id="336831"/>
    <lineage>
        <taxon>Bacteria</taxon>
        <taxon>Pseudomonadati</taxon>
        <taxon>Pseudomonadota</taxon>
        <taxon>Gammaproteobacteria</taxon>
        <taxon>Chromatiales</taxon>
        <taxon>Chromatiaceae</taxon>
        <taxon>Arsukibacterium</taxon>
    </lineage>
</organism>
<comment type="caution">
    <text evidence="5">Lacks conserved residue(s) required for the propagation of feature annotation.</text>
</comment>
<dbReference type="OrthoDB" id="9796919at2"/>
<accession>A0A0M2V8P6</accession>
<evidence type="ECO:0000259" key="7">
    <source>
        <dbReference type="PROSITE" id="PS51186"/>
    </source>
</evidence>
<comment type="catalytic activity">
    <reaction evidence="5 6">
        <text>N-terminal L-alanyl-[ribosomal protein bS18] + acetyl-CoA = N-terminal N(alpha)-acetyl-L-alanyl-[ribosomal protein bS18] + CoA + H(+)</text>
        <dbReference type="Rhea" id="RHEA:43756"/>
        <dbReference type="Rhea" id="RHEA-COMP:10676"/>
        <dbReference type="Rhea" id="RHEA-COMP:10677"/>
        <dbReference type="ChEBI" id="CHEBI:15378"/>
        <dbReference type="ChEBI" id="CHEBI:57287"/>
        <dbReference type="ChEBI" id="CHEBI:57288"/>
        <dbReference type="ChEBI" id="CHEBI:64718"/>
        <dbReference type="ChEBI" id="CHEBI:83683"/>
        <dbReference type="EC" id="2.3.1.266"/>
    </reaction>
</comment>
<dbReference type="NCBIfam" id="TIGR01575">
    <property type="entry name" value="rimI"/>
    <property type="match status" value="1"/>
</dbReference>
<feature type="domain" description="N-acetyltransferase" evidence="7">
    <location>
        <begin position="1"/>
        <end position="146"/>
    </location>
</feature>
<evidence type="ECO:0000256" key="6">
    <source>
        <dbReference type="RuleBase" id="RU363094"/>
    </source>
</evidence>
<proteinExistence type="inferred from homology"/>
<name>A0A0M2V8P6_9GAMM</name>
<comment type="caution">
    <text evidence="8">The sequence shown here is derived from an EMBL/GenBank/DDBJ whole genome shotgun (WGS) entry which is preliminary data.</text>
</comment>
<keyword evidence="4 5" id="KW-0012">Acyltransferase</keyword>
<keyword evidence="2 5" id="KW-0963">Cytoplasm</keyword>
<dbReference type="InterPro" id="IPR016181">
    <property type="entry name" value="Acyl_CoA_acyltransferase"/>
</dbReference>
<dbReference type="HAMAP" id="MF_02210">
    <property type="entry name" value="RimI"/>
    <property type="match status" value="1"/>
</dbReference>
<dbReference type="SUPFAM" id="SSF55729">
    <property type="entry name" value="Acyl-CoA N-acyltransferases (Nat)"/>
    <property type="match status" value="1"/>
</dbReference>
<evidence type="ECO:0000256" key="4">
    <source>
        <dbReference type="ARBA" id="ARBA00023315"/>
    </source>
</evidence>
<comment type="similarity">
    <text evidence="1 5 6">Belongs to the acetyltransferase family. RimI subfamily.</text>
</comment>
<evidence type="ECO:0000256" key="5">
    <source>
        <dbReference type="HAMAP-Rule" id="MF_02210"/>
    </source>
</evidence>
<dbReference type="InterPro" id="IPR050680">
    <property type="entry name" value="YpeA/RimI_acetyltransf"/>
</dbReference>
<evidence type="ECO:0000256" key="2">
    <source>
        <dbReference type="ARBA" id="ARBA00022490"/>
    </source>
</evidence>
<evidence type="ECO:0000313" key="8">
    <source>
        <dbReference type="EMBL" id="KKO45543.1"/>
    </source>
</evidence>
<evidence type="ECO:0000313" key="9">
    <source>
        <dbReference type="Proteomes" id="UP000034228"/>
    </source>
</evidence>
<reference evidence="8 9" key="1">
    <citation type="submission" date="2015-03" db="EMBL/GenBank/DDBJ databases">
        <title>Draft genome sequences of two protease-producing strains of Arsukibacterium isolated from two cold and alkaline environments.</title>
        <authorList>
            <person name="Lylloff J.E."/>
            <person name="Skov L.B."/>
            <person name="Jepsen M."/>
            <person name="Hallin P.F."/>
            <person name="Sorensen S.J."/>
            <person name="Stougaard P."/>
            <person name="Glaring M.A."/>
        </authorList>
    </citation>
    <scope>NUCLEOTIDE SEQUENCE [LARGE SCALE GENOMIC DNA]</scope>
    <source>
        <strain evidence="8 9">GCM72</strain>
    </source>
</reference>
<protein>
    <recommendedName>
        <fullName evidence="5 6">[Ribosomal protein bS18]-alanine N-acetyltransferase</fullName>
        <ecNumber evidence="5 6">2.3.1.266</ecNumber>
    </recommendedName>
</protein>
<dbReference type="InterPro" id="IPR006464">
    <property type="entry name" value="AcTrfase_RimI/Ard1"/>
</dbReference>
<dbReference type="PANTHER" id="PTHR43420">
    <property type="entry name" value="ACETYLTRANSFERASE"/>
    <property type="match status" value="1"/>
</dbReference>
<dbReference type="PROSITE" id="PS51186">
    <property type="entry name" value="GNAT"/>
    <property type="match status" value="1"/>
</dbReference>
<feature type="active site" description="Proton donor" evidence="5">
    <location>
        <position position="114"/>
    </location>
</feature>
<keyword evidence="9" id="KW-1185">Reference proteome</keyword>
<dbReference type="CDD" id="cd04301">
    <property type="entry name" value="NAT_SF"/>
    <property type="match status" value="1"/>
</dbReference>
<dbReference type="PANTHER" id="PTHR43420:SF51">
    <property type="entry name" value="PEPTIDYL-LYSINE N-ACETYLTRANSFERASE YIAC"/>
    <property type="match status" value="1"/>
</dbReference>
<dbReference type="EC" id="2.3.1.266" evidence="5 6"/>
<dbReference type="InterPro" id="IPR043690">
    <property type="entry name" value="RimI"/>
</dbReference>
<comment type="subcellular location">
    <subcellularLocation>
        <location evidence="5 6">Cytoplasm</location>
    </subcellularLocation>
</comment>
<gene>
    <name evidence="5" type="primary">rimI</name>
    <name evidence="8" type="ORF">WG68_09135</name>
</gene>
<dbReference type="GO" id="GO:0005737">
    <property type="term" value="C:cytoplasm"/>
    <property type="evidence" value="ECO:0007669"/>
    <property type="project" value="UniProtKB-SubCell"/>
</dbReference>
<dbReference type="EMBL" id="LAHO01000008">
    <property type="protein sequence ID" value="KKO45543.1"/>
    <property type="molecule type" value="Genomic_DNA"/>
</dbReference>
<comment type="function">
    <text evidence="5 6">Acetylates the N-terminal alanine of ribosomal protein bS18.</text>
</comment>
<dbReference type="Proteomes" id="UP000034228">
    <property type="component" value="Unassembled WGS sequence"/>
</dbReference>
<dbReference type="Pfam" id="PF00583">
    <property type="entry name" value="Acetyltransf_1"/>
    <property type="match status" value="1"/>
</dbReference>